<dbReference type="GO" id="GO:0005880">
    <property type="term" value="C:nuclear microtubule"/>
    <property type="evidence" value="ECO:0007669"/>
    <property type="project" value="TreeGrafter"/>
</dbReference>
<dbReference type="AlphaFoldDB" id="A0A9D4V132"/>
<dbReference type="PANTHER" id="PTHR31807">
    <property type="entry name" value="AUGMIN FAMILY MEMBER"/>
    <property type="match status" value="1"/>
</dbReference>
<dbReference type="GO" id="GO:0051225">
    <property type="term" value="P:spindle assembly"/>
    <property type="evidence" value="ECO:0007669"/>
    <property type="project" value="TreeGrafter"/>
</dbReference>
<dbReference type="Proteomes" id="UP000886520">
    <property type="component" value="Chromosome 7"/>
</dbReference>
<dbReference type="EMBL" id="JABFUD020000007">
    <property type="protein sequence ID" value="KAI5077644.1"/>
    <property type="molecule type" value="Genomic_DNA"/>
</dbReference>
<evidence type="ECO:0000256" key="1">
    <source>
        <dbReference type="ARBA" id="ARBA00010016"/>
    </source>
</evidence>
<dbReference type="InterPro" id="IPR007573">
    <property type="entry name" value="QWRF"/>
</dbReference>
<name>A0A9D4V132_ADICA</name>
<reference evidence="2" key="1">
    <citation type="submission" date="2021-01" db="EMBL/GenBank/DDBJ databases">
        <title>Adiantum capillus-veneris genome.</title>
        <authorList>
            <person name="Fang Y."/>
            <person name="Liao Q."/>
        </authorList>
    </citation>
    <scope>NUCLEOTIDE SEQUENCE</scope>
    <source>
        <strain evidence="2">H3</strain>
        <tissue evidence="2">Leaf</tissue>
    </source>
</reference>
<dbReference type="GO" id="GO:0005737">
    <property type="term" value="C:cytoplasm"/>
    <property type="evidence" value="ECO:0007669"/>
    <property type="project" value="TreeGrafter"/>
</dbReference>
<keyword evidence="3" id="KW-1185">Reference proteome</keyword>
<dbReference type="OrthoDB" id="1924320at2759"/>
<comment type="caution">
    <text evidence="2">The sequence shown here is derived from an EMBL/GenBank/DDBJ whole genome shotgun (WGS) entry which is preliminary data.</text>
</comment>
<evidence type="ECO:0000313" key="3">
    <source>
        <dbReference type="Proteomes" id="UP000886520"/>
    </source>
</evidence>
<proteinExistence type="inferred from homology"/>
<gene>
    <name evidence="2" type="ORF">GOP47_0007468</name>
</gene>
<dbReference type="PANTHER" id="PTHR31807:SF37">
    <property type="entry name" value="HAUS AUGMIN-LIKE COMPLEX SUBUNIT 8"/>
    <property type="match status" value="1"/>
</dbReference>
<feature type="non-terminal residue" evidence="2">
    <location>
        <position position="1"/>
    </location>
</feature>
<sequence>LLQWRFANARADFANTTHRQAGEKLLFSVWAKTAEIRKSVTSKRIKLQQARQAHKINTILRVQGAKLEEWASVQQDHSNALSGAVEALEAAVLRVPVNEGIKADTHAVKEALTSAVDLVHMVESSVNRLLPKMEKTNTLMSELAQVADQERTILEECGDLLVVASSLEVEERSLRMQLLQFEQEKARVLGHLMVGNGSDDSI</sequence>
<dbReference type="GO" id="GO:0008017">
    <property type="term" value="F:microtubule binding"/>
    <property type="evidence" value="ECO:0007669"/>
    <property type="project" value="TreeGrafter"/>
</dbReference>
<dbReference type="Pfam" id="PF04484">
    <property type="entry name" value="QWRF"/>
    <property type="match status" value="1"/>
</dbReference>
<organism evidence="2 3">
    <name type="scientific">Adiantum capillus-veneris</name>
    <name type="common">Maidenhair fern</name>
    <dbReference type="NCBI Taxonomy" id="13818"/>
    <lineage>
        <taxon>Eukaryota</taxon>
        <taxon>Viridiplantae</taxon>
        <taxon>Streptophyta</taxon>
        <taxon>Embryophyta</taxon>
        <taxon>Tracheophyta</taxon>
        <taxon>Polypodiopsida</taxon>
        <taxon>Polypodiidae</taxon>
        <taxon>Polypodiales</taxon>
        <taxon>Pteridineae</taxon>
        <taxon>Pteridaceae</taxon>
        <taxon>Vittarioideae</taxon>
        <taxon>Adiantum</taxon>
    </lineage>
</organism>
<comment type="similarity">
    <text evidence="1">Belongs to the QWRF family.</text>
</comment>
<accession>A0A9D4V132</accession>
<evidence type="ECO:0000313" key="2">
    <source>
        <dbReference type="EMBL" id="KAI5077644.1"/>
    </source>
</evidence>
<protein>
    <submittedName>
        <fullName evidence="2">Uncharacterized protein</fullName>
    </submittedName>
</protein>